<protein>
    <submittedName>
        <fullName evidence="2">Uncharacterized protein</fullName>
    </submittedName>
</protein>
<reference evidence="2" key="1">
    <citation type="submission" date="2022-11" db="UniProtKB">
        <authorList>
            <consortium name="WormBaseParasite"/>
        </authorList>
    </citation>
    <scope>IDENTIFICATION</scope>
</reference>
<organism evidence="1 2">
    <name type="scientific">Acrobeloides nanus</name>
    <dbReference type="NCBI Taxonomy" id="290746"/>
    <lineage>
        <taxon>Eukaryota</taxon>
        <taxon>Metazoa</taxon>
        <taxon>Ecdysozoa</taxon>
        <taxon>Nematoda</taxon>
        <taxon>Chromadorea</taxon>
        <taxon>Rhabditida</taxon>
        <taxon>Tylenchina</taxon>
        <taxon>Cephalobomorpha</taxon>
        <taxon>Cephaloboidea</taxon>
        <taxon>Cephalobidae</taxon>
        <taxon>Acrobeloides</taxon>
    </lineage>
</organism>
<dbReference type="Proteomes" id="UP000887540">
    <property type="component" value="Unplaced"/>
</dbReference>
<evidence type="ECO:0000313" key="2">
    <source>
        <dbReference type="WBParaSite" id="ACRNAN_scaffold4297.g8595.t1"/>
    </source>
</evidence>
<evidence type="ECO:0000313" key="1">
    <source>
        <dbReference type="Proteomes" id="UP000887540"/>
    </source>
</evidence>
<proteinExistence type="predicted"/>
<name>A0A914DXD2_9BILA</name>
<dbReference type="AlphaFoldDB" id="A0A914DXD2"/>
<keyword evidence="1" id="KW-1185">Reference proteome</keyword>
<accession>A0A914DXD2</accession>
<sequence>MPSCEPERCLYATEKECNFVCPKNGSGTFSILPDDYSVIFHLQLMMHPPLSPCKQDKWIPKSIPEEIWEASGSVEVFSASRYKNVIIKPSQYGHDDGVWQAHDIQIVNDCPRDGEFARSNTKCEIYEEIAEFATKDICTKYQSTIQVYRHGTVVLKIFQTQLTL</sequence>
<dbReference type="WBParaSite" id="ACRNAN_scaffold4297.g8595.t1">
    <property type="protein sequence ID" value="ACRNAN_scaffold4297.g8595.t1"/>
    <property type="gene ID" value="ACRNAN_scaffold4297.g8595"/>
</dbReference>